<organism evidence="1 2">
    <name type="scientific">Halosquirtibacter laminarini</name>
    <dbReference type="NCBI Taxonomy" id="3374600"/>
    <lineage>
        <taxon>Bacteria</taxon>
        <taxon>Pseudomonadati</taxon>
        <taxon>Bacteroidota</taxon>
        <taxon>Bacteroidia</taxon>
        <taxon>Marinilabiliales</taxon>
        <taxon>Prolixibacteraceae</taxon>
        <taxon>Halosquirtibacter</taxon>
    </lineage>
</organism>
<reference evidence="1" key="1">
    <citation type="submission" date="2021-08" db="EMBL/GenBank/DDBJ databases">
        <title>Novel anaerobic bacterium isolated from sea squirt in East Sea, Republic of Korea.</title>
        <authorList>
            <person name="Nguyen T.H."/>
            <person name="Li Z."/>
            <person name="Lee Y.-J."/>
            <person name="Ko J."/>
            <person name="Kim S.-G."/>
        </authorList>
    </citation>
    <scope>NUCLEOTIDE SEQUENCE</scope>
    <source>
        <strain evidence="1">KCTC 25031</strain>
    </source>
</reference>
<name>A0AC61NIZ5_9BACT</name>
<protein>
    <submittedName>
        <fullName evidence="1">HD domain-containing protein</fullName>
    </submittedName>
</protein>
<gene>
    <name evidence="1" type="ORF">K4L44_07575</name>
</gene>
<accession>A0AC61NIZ5</accession>
<keyword evidence="2" id="KW-1185">Reference proteome</keyword>
<dbReference type="EMBL" id="CP081303">
    <property type="protein sequence ID" value="QZE15682.1"/>
    <property type="molecule type" value="Genomic_DNA"/>
</dbReference>
<sequence length="203" mass="23382">MISDIVKEKIISDVKALFESQEGSHDWLHVYRVIKMAEEIGKTEKGSDSTTVFLASILHDVADRKLQIRSLDWIKKYLVDLNIDKNIIEEVLFIVEHLSFSKQQNNPVSNKSIEFKIVQDADRLDAIGAIGIARAFAFGGSKNRALYSDKEEDNDSTLHHFYQKLFKLEDLMETIKGKELAKERTAFMDHFVQTIKNECYLIK</sequence>
<evidence type="ECO:0000313" key="2">
    <source>
        <dbReference type="Proteomes" id="UP000826212"/>
    </source>
</evidence>
<evidence type="ECO:0000313" key="1">
    <source>
        <dbReference type="EMBL" id="QZE15682.1"/>
    </source>
</evidence>
<dbReference type="Proteomes" id="UP000826212">
    <property type="component" value="Chromosome"/>
</dbReference>
<proteinExistence type="predicted"/>